<protein>
    <recommendedName>
        <fullName evidence="2">Retroviral polymerase SH3-like domain-containing protein</fullName>
    </recommendedName>
</protein>
<dbReference type="InterPro" id="IPR057670">
    <property type="entry name" value="SH3_retrovirus"/>
</dbReference>
<proteinExistence type="predicted"/>
<keyword evidence="4" id="KW-1185">Reference proteome</keyword>
<dbReference type="EMBL" id="QJKJ01013276">
    <property type="protein sequence ID" value="RDX66783.1"/>
    <property type="molecule type" value="Genomic_DNA"/>
</dbReference>
<dbReference type="OrthoDB" id="1432605at2759"/>
<evidence type="ECO:0000256" key="1">
    <source>
        <dbReference type="SAM" id="MobiDB-lite"/>
    </source>
</evidence>
<dbReference type="Pfam" id="PF25597">
    <property type="entry name" value="SH3_retrovirus"/>
    <property type="match status" value="1"/>
</dbReference>
<feature type="non-terminal residue" evidence="3">
    <location>
        <position position="1"/>
    </location>
</feature>
<feature type="region of interest" description="Disordered" evidence="1">
    <location>
        <begin position="106"/>
        <end position="125"/>
    </location>
</feature>
<evidence type="ECO:0000313" key="3">
    <source>
        <dbReference type="EMBL" id="RDX66783.1"/>
    </source>
</evidence>
<accession>A0A371EL56</accession>
<dbReference type="AlphaFoldDB" id="A0A371EL56"/>
<comment type="caution">
    <text evidence="3">The sequence shown here is derived from an EMBL/GenBank/DDBJ whole genome shotgun (WGS) entry which is preliminary data.</text>
</comment>
<reference evidence="3" key="1">
    <citation type="submission" date="2018-05" db="EMBL/GenBank/DDBJ databases">
        <title>Draft genome of Mucuna pruriens seed.</title>
        <authorList>
            <person name="Nnadi N.E."/>
            <person name="Vos R."/>
            <person name="Hasami M.H."/>
            <person name="Devisetty U.K."/>
            <person name="Aguiy J.C."/>
        </authorList>
    </citation>
    <scope>NUCLEOTIDE SEQUENCE [LARGE SCALE GENOMIC DNA]</scope>
    <source>
        <strain evidence="3">JCA_2017</strain>
    </source>
</reference>
<dbReference type="Proteomes" id="UP000257109">
    <property type="component" value="Unassembled WGS sequence"/>
</dbReference>
<evidence type="ECO:0000259" key="2">
    <source>
        <dbReference type="Pfam" id="PF25597"/>
    </source>
</evidence>
<gene>
    <name evidence="3" type="ORF">CR513_54416</name>
</gene>
<name>A0A371EL56_MUCPR</name>
<evidence type="ECO:0000313" key="4">
    <source>
        <dbReference type="Proteomes" id="UP000257109"/>
    </source>
</evidence>
<sequence>MHVSKDERSKLDMKTRQCTFIGYGHDKYDYKMYDPLEKKLVKSRDKQFMEDQIIKDIDEVKKSTPEKDNCLFEIDLVWMPYGEQHNYVGDHQLGDGFDVPFDDDAEEEQEMSHDENLGDALEPPPIQLRRSNMQRQSSTRYTSDEYMEKNLNITKSPLRVKKRQKAWQSKLQKCVALSTTKAKLVRVQFILVRIQLFILDPSMLIDIIGYLTKVHNDDNGADIMTKRKTTCGFYVEEIFPH</sequence>
<feature type="domain" description="Retroviral polymerase SH3-like" evidence="2">
    <location>
        <begin position="2"/>
        <end position="59"/>
    </location>
</feature>
<organism evidence="3 4">
    <name type="scientific">Mucuna pruriens</name>
    <name type="common">Velvet bean</name>
    <name type="synonym">Dolichos pruriens</name>
    <dbReference type="NCBI Taxonomy" id="157652"/>
    <lineage>
        <taxon>Eukaryota</taxon>
        <taxon>Viridiplantae</taxon>
        <taxon>Streptophyta</taxon>
        <taxon>Embryophyta</taxon>
        <taxon>Tracheophyta</taxon>
        <taxon>Spermatophyta</taxon>
        <taxon>Magnoliopsida</taxon>
        <taxon>eudicotyledons</taxon>
        <taxon>Gunneridae</taxon>
        <taxon>Pentapetalae</taxon>
        <taxon>rosids</taxon>
        <taxon>fabids</taxon>
        <taxon>Fabales</taxon>
        <taxon>Fabaceae</taxon>
        <taxon>Papilionoideae</taxon>
        <taxon>50 kb inversion clade</taxon>
        <taxon>NPAAA clade</taxon>
        <taxon>indigoferoid/millettioid clade</taxon>
        <taxon>Phaseoleae</taxon>
        <taxon>Mucuna</taxon>
    </lineage>
</organism>